<dbReference type="RefSeq" id="WP_150968873.1">
    <property type="nucleotide sequence ID" value="NZ_VZDO01000004.1"/>
</dbReference>
<name>A0A7V7PQP3_9HYPH</name>
<dbReference type="EMBL" id="VZDO01000004">
    <property type="protein sequence ID" value="KAB0680721.1"/>
    <property type="molecule type" value="Genomic_DNA"/>
</dbReference>
<proteinExistence type="predicted"/>
<evidence type="ECO:0000313" key="1">
    <source>
        <dbReference type="EMBL" id="KAB0680721.1"/>
    </source>
</evidence>
<sequence>MLPVFSWRGGGTMFVVRVENDEATSYRAFRRSQTARAWAAERNGEDVDCLVDVFETSGLGDDPRGAIAAVRAGNAREILRGEALAARPPVTTGASDIDFGVAVAV</sequence>
<accession>A0A7V7PQP3</accession>
<dbReference type="AlphaFoldDB" id="A0A7V7PQP3"/>
<comment type="caution">
    <text evidence="1">The sequence shown here is derived from an EMBL/GenBank/DDBJ whole genome shotgun (WGS) entry which is preliminary data.</text>
</comment>
<gene>
    <name evidence="1" type="ORF">F6X38_06870</name>
</gene>
<reference evidence="1 2" key="1">
    <citation type="submission" date="2019-09" db="EMBL/GenBank/DDBJ databases">
        <title>YIM 132180 draft genome.</title>
        <authorList>
            <person name="Zhang K."/>
        </authorList>
    </citation>
    <scope>NUCLEOTIDE SEQUENCE [LARGE SCALE GENOMIC DNA]</scope>
    <source>
        <strain evidence="1 2">YIM 132180</strain>
    </source>
</reference>
<evidence type="ECO:0000313" key="2">
    <source>
        <dbReference type="Proteomes" id="UP000432089"/>
    </source>
</evidence>
<organism evidence="1 2">
    <name type="scientific">Plantimonas leprariae</name>
    <dbReference type="NCBI Taxonomy" id="2615207"/>
    <lineage>
        <taxon>Bacteria</taxon>
        <taxon>Pseudomonadati</taxon>
        <taxon>Pseudomonadota</taxon>
        <taxon>Alphaproteobacteria</taxon>
        <taxon>Hyphomicrobiales</taxon>
        <taxon>Aurantimonadaceae</taxon>
        <taxon>Plantimonas</taxon>
    </lineage>
</organism>
<dbReference type="Proteomes" id="UP000432089">
    <property type="component" value="Unassembled WGS sequence"/>
</dbReference>
<protein>
    <submittedName>
        <fullName evidence="1">Uncharacterized protein</fullName>
    </submittedName>
</protein>
<keyword evidence="2" id="KW-1185">Reference proteome</keyword>